<evidence type="ECO:0000313" key="1">
    <source>
        <dbReference type="EMBL" id="EEF27922.1"/>
    </source>
</evidence>
<reference evidence="2" key="1">
    <citation type="journal article" date="2010" name="Nat. Biotechnol.">
        <title>Draft genome sequence of the oilseed species Ricinus communis.</title>
        <authorList>
            <person name="Chan A.P."/>
            <person name="Crabtree J."/>
            <person name="Zhao Q."/>
            <person name="Lorenzi H."/>
            <person name="Orvis J."/>
            <person name="Puiu D."/>
            <person name="Melake-Berhan A."/>
            <person name="Jones K.M."/>
            <person name="Redman J."/>
            <person name="Chen G."/>
            <person name="Cahoon E.B."/>
            <person name="Gedil M."/>
            <person name="Stanke M."/>
            <person name="Haas B.J."/>
            <person name="Wortman J.R."/>
            <person name="Fraser-Liggett C.M."/>
            <person name="Ravel J."/>
            <person name="Rabinowicz P.D."/>
        </authorList>
    </citation>
    <scope>NUCLEOTIDE SEQUENCE [LARGE SCALE GENOMIC DNA]</scope>
    <source>
        <strain evidence="2">cv. Hale</strain>
    </source>
</reference>
<keyword evidence="2" id="KW-1185">Reference proteome</keyword>
<organism evidence="1 2">
    <name type="scientific">Ricinus communis</name>
    <name type="common">Castor bean</name>
    <dbReference type="NCBI Taxonomy" id="3988"/>
    <lineage>
        <taxon>Eukaryota</taxon>
        <taxon>Viridiplantae</taxon>
        <taxon>Streptophyta</taxon>
        <taxon>Embryophyta</taxon>
        <taxon>Tracheophyta</taxon>
        <taxon>Spermatophyta</taxon>
        <taxon>Magnoliopsida</taxon>
        <taxon>eudicotyledons</taxon>
        <taxon>Gunneridae</taxon>
        <taxon>Pentapetalae</taxon>
        <taxon>rosids</taxon>
        <taxon>fabids</taxon>
        <taxon>Malpighiales</taxon>
        <taxon>Euphorbiaceae</taxon>
        <taxon>Acalyphoideae</taxon>
        <taxon>Acalypheae</taxon>
        <taxon>Ricinus</taxon>
    </lineage>
</organism>
<protein>
    <submittedName>
        <fullName evidence="1">Uncharacterized protein</fullName>
    </submittedName>
</protein>
<sequence>MENVIENEMVILFSPKLANKKESHLSYLATMWWRKGDTWVYLVSWEIEKGGDRNAIRSCMEETKYYPRTESLKASRGDFTWQNILIGKDLVRRCLRWRIGNGHNIHMFDVGWLPRPDTFKVRSQANGLDKNIFVRDLMNEMGIV</sequence>
<evidence type="ECO:0000313" key="2">
    <source>
        <dbReference type="Proteomes" id="UP000008311"/>
    </source>
</evidence>
<dbReference type="InParanoid" id="B9T893"/>
<dbReference type="AlphaFoldDB" id="B9T893"/>
<dbReference type="Proteomes" id="UP000008311">
    <property type="component" value="Unassembled WGS sequence"/>
</dbReference>
<proteinExistence type="predicted"/>
<name>B9T893_RICCO</name>
<gene>
    <name evidence="1" type="ORF">RCOM_0251920</name>
</gene>
<accession>B9T893</accession>
<dbReference type="EMBL" id="EQ974960">
    <property type="protein sequence ID" value="EEF27922.1"/>
    <property type="molecule type" value="Genomic_DNA"/>
</dbReference>